<dbReference type="SMART" id="SM00257">
    <property type="entry name" value="LysM"/>
    <property type="match status" value="3"/>
</dbReference>
<sequence>MKKIKLFLLLTLLTVLASCAQQKKYVSYTVKKGETIKSIAKDNDVKTKDLLRLNPDVSRKPEENTVIIIPNKSYKKSVKPEKVETVDENTHIVQPKETLFSISKKYGVTVDELKEENSITGNNLSVGRVIKIPVKSNEVVEETPVDTDSEVVGEVITYNTHTVVKDDTIYNLTKRFGLSADELLALNPDLKDGLKLGMILNIGDSSEGIINVFNDEITYKPLNIAMMLPYKVSSTSDYESQFKKNNSLLNIVTDFHLGALVAIDSLKAQGMNINLEVFDTENSNDKISRILSNSNFDTTDVVIGPLFLKNANTVSKSIHRSNKDISVIAPMYSKNQKSISGGGLVKASPNKELLEEKLYDYMLKKYSGENIVVVGDDKQSYKMSQIISKLRTHDSINSVTVIKPQNGYIKKDRFVEVIDSVQRNNWVILVGQDNVVTSDVVNNLGVMPKKNRNIQLFSFAKGRNFDNVSNNHLARLKFTYPQESFVDVLSTGYKSFEKQYKSKSKIGPSEYSIKGFDVTYDALMRLAKHDTFKDGAKAGVSERVGTKFEYSKKLFGSSLENVGVFIIQYQEDLKLKSID</sequence>
<keyword evidence="1" id="KW-0732">Signal</keyword>
<dbReference type="STRING" id="1850246.LPB138_13885"/>
<proteinExistence type="predicted"/>
<dbReference type="CDD" id="cd00118">
    <property type="entry name" value="LysM"/>
    <property type="match status" value="3"/>
</dbReference>
<dbReference type="RefSeq" id="WP_070237864.1">
    <property type="nucleotide sequence ID" value="NZ_CP017478.1"/>
</dbReference>
<dbReference type="PANTHER" id="PTHR33734:SF22">
    <property type="entry name" value="MEMBRANE-BOUND LYTIC MUREIN TRANSGLYCOSYLASE D"/>
    <property type="match status" value="1"/>
</dbReference>
<dbReference type="SUPFAM" id="SSF53822">
    <property type="entry name" value="Periplasmic binding protein-like I"/>
    <property type="match status" value="1"/>
</dbReference>
<dbReference type="OrthoDB" id="2149800at2"/>
<dbReference type="PANTHER" id="PTHR33734">
    <property type="entry name" value="LYSM DOMAIN-CONTAINING GPI-ANCHORED PROTEIN 2"/>
    <property type="match status" value="1"/>
</dbReference>
<name>A0A1D8PAV0_9FLAO</name>
<feature type="domain" description="LysM" evidence="2">
    <location>
        <begin position="26"/>
        <end position="76"/>
    </location>
</feature>
<evidence type="ECO:0000256" key="1">
    <source>
        <dbReference type="SAM" id="SignalP"/>
    </source>
</evidence>
<dbReference type="Proteomes" id="UP000176050">
    <property type="component" value="Chromosome"/>
</dbReference>
<gene>
    <name evidence="3" type="ORF">LPB138_13885</name>
</gene>
<dbReference type="InterPro" id="IPR036779">
    <property type="entry name" value="LysM_dom_sf"/>
</dbReference>
<accession>A0A1D8PAV0</accession>
<protein>
    <recommendedName>
        <fullName evidence="2">LysM domain-containing protein</fullName>
    </recommendedName>
</protein>
<feature type="domain" description="LysM" evidence="2">
    <location>
        <begin position="89"/>
        <end position="132"/>
    </location>
</feature>
<evidence type="ECO:0000313" key="4">
    <source>
        <dbReference type="Proteomes" id="UP000176050"/>
    </source>
</evidence>
<feature type="chain" id="PRO_5009110945" description="LysM domain-containing protein" evidence="1">
    <location>
        <begin position="21"/>
        <end position="579"/>
    </location>
</feature>
<dbReference type="PROSITE" id="PS51257">
    <property type="entry name" value="PROKAR_LIPOPROTEIN"/>
    <property type="match status" value="1"/>
</dbReference>
<dbReference type="InterPro" id="IPR028082">
    <property type="entry name" value="Peripla_BP_I"/>
</dbReference>
<dbReference type="SUPFAM" id="SSF54106">
    <property type="entry name" value="LysM domain"/>
    <property type="match status" value="3"/>
</dbReference>
<feature type="domain" description="LysM" evidence="2">
    <location>
        <begin position="159"/>
        <end position="202"/>
    </location>
</feature>
<reference evidence="3 4" key="1">
    <citation type="submission" date="2016-10" db="EMBL/GenBank/DDBJ databases">
        <title>Lutibacter sp. LPB0138, isolated from marine gastropod.</title>
        <authorList>
            <person name="Kim E."/>
            <person name="Yi H."/>
        </authorList>
    </citation>
    <scope>NUCLEOTIDE SEQUENCE [LARGE SCALE GENOMIC DNA]</scope>
    <source>
        <strain evidence="3 4">LPB0138</strain>
    </source>
</reference>
<feature type="signal peptide" evidence="1">
    <location>
        <begin position="1"/>
        <end position="20"/>
    </location>
</feature>
<evidence type="ECO:0000259" key="2">
    <source>
        <dbReference type="PROSITE" id="PS51782"/>
    </source>
</evidence>
<dbReference type="KEGG" id="lul:LPB138_13885"/>
<dbReference type="AlphaFoldDB" id="A0A1D8PAV0"/>
<dbReference type="EMBL" id="CP017478">
    <property type="protein sequence ID" value="AOW21704.1"/>
    <property type="molecule type" value="Genomic_DNA"/>
</dbReference>
<keyword evidence="4" id="KW-1185">Reference proteome</keyword>
<dbReference type="InterPro" id="IPR018392">
    <property type="entry name" value="LysM"/>
</dbReference>
<dbReference type="PROSITE" id="PS51782">
    <property type="entry name" value="LYSM"/>
    <property type="match status" value="3"/>
</dbReference>
<dbReference type="Gene3D" id="3.10.350.10">
    <property type="entry name" value="LysM domain"/>
    <property type="match status" value="3"/>
</dbReference>
<evidence type="ECO:0000313" key="3">
    <source>
        <dbReference type="EMBL" id="AOW21704.1"/>
    </source>
</evidence>
<dbReference type="Gene3D" id="3.40.50.2300">
    <property type="match status" value="2"/>
</dbReference>
<dbReference type="Pfam" id="PF01476">
    <property type="entry name" value="LysM"/>
    <property type="match status" value="3"/>
</dbReference>
<organism evidence="3 4">
    <name type="scientific">Urechidicola croceus</name>
    <dbReference type="NCBI Taxonomy" id="1850246"/>
    <lineage>
        <taxon>Bacteria</taxon>
        <taxon>Pseudomonadati</taxon>
        <taxon>Bacteroidota</taxon>
        <taxon>Flavobacteriia</taxon>
        <taxon>Flavobacteriales</taxon>
        <taxon>Flavobacteriaceae</taxon>
        <taxon>Urechidicola</taxon>
    </lineage>
</organism>